<evidence type="ECO:0000256" key="1">
    <source>
        <dbReference type="SAM" id="Phobius"/>
    </source>
</evidence>
<dbReference type="Proteomes" id="UP001139450">
    <property type="component" value="Unassembled WGS sequence"/>
</dbReference>
<dbReference type="EMBL" id="JALJEJ010000005">
    <property type="protein sequence ID" value="MCJ8210518.1"/>
    <property type="molecule type" value="Genomic_DNA"/>
</dbReference>
<dbReference type="RefSeq" id="WP_245130357.1">
    <property type="nucleotide sequence ID" value="NZ_JALJEJ010000005.1"/>
</dbReference>
<feature type="transmembrane region" description="Helical" evidence="1">
    <location>
        <begin position="125"/>
        <end position="143"/>
    </location>
</feature>
<keyword evidence="3" id="KW-1185">Reference proteome</keyword>
<sequence length="149" mass="17251">MAEQEAQLSEIYRVSRAQIEHHDNAVNQRVIWLSIGQSFFFNVYAMLVTAKAPSPELMNKQKMLAVIFPVAALLVAIFTLVDVLAGLFYIRKLRWNYKNQTDGSSGEGMFPMINGTKWDRRFQRISPIAIPVIFIITWIYLLMFDYKLT</sequence>
<proteinExistence type="predicted"/>
<keyword evidence="1" id="KW-0812">Transmembrane</keyword>
<feature type="transmembrane region" description="Helical" evidence="1">
    <location>
        <begin position="30"/>
        <end position="47"/>
    </location>
</feature>
<evidence type="ECO:0000313" key="3">
    <source>
        <dbReference type="Proteomes" id="UP001139450"/>
    </source>
</evidence>
<reference evidence="2" key="1">
    <citation type="submission" date="2022-04" db="EMBL/GenBank/DDBJ databases">
        <title>Mucilaginibacter sp. RS28 isolated from freshwater.</title>
        <authorList>
            <person name="Ko S.-R."/>
        </authorList>
    </citation>
    <scope>NUCLEOTIDE SEQUENCE</scope>
    <source>
        <strain evidence="2">RS28</strain>
    </source>
</reference>
<keyword evidence="1" id="KW-0472">Membrane</keyword>
<feature type="transmembrane region" description="Helical" evidence="1">
    <location>
        <begin position="67"/>
        <end position="90"/>
    </location>
</feature>
<evidence type="ECO:0000313" key="2">
    <source>
        <dbReference type="EMBL" id="MCJ8210518.1"/>
    </source>
</evidence>
<comment type="caution">
    <text evidence="2">The sequence shown here is derived from an EMBL/GenBank/DDBJ whole genome shotgun (WGS) entry which is preliminary data.</text>
</comment>
<name>A0A9X1X3X9_9SPHI</name>
<organism evidence="2 3">
    <name type="scientific">Mucilaginibacter straminoryzae</name>
    <dbReference type="NCBI Taxonomy" id="2932774"/>
    <lineage>
        <taxon>Bacteria</taxon>
        <taxon>Pseudomonadati</taxon>
        <taxon>Bacteroidota</taxon>
        <taxon>Sphingobacteriia</taxon>
        <taxon>Sphingobacteriales</taxon>
        <taxon>Sphingobacteriaceae</taxon>
        <taxon>Mucilaginibacter</taxon>
    </lineage>
</organism>
<dbReference type="AlphaFoldDB" id="A0A9X1X3X9"/>
<accession>A0A9X1X3X9</accession>
<protein>
    <submittedName>
        <fullName evidence="2">Uncharacterized protein</fullName>
    </submittedName>
</protein>
<gene>
    <name evidence="2" type="ORF">MUY27_12440</name>
</gene>
<keyword evidence="1" id="KW-1133">Transmembrane helix</keyword>